<dbReference type="AlphaFoldDB" id="A0AAW0EI24"/>
<feature type="compositionally biased region" description="Low complexity" evidence="1">
    <location>
        <begin position="643"/>
        <end position="663"/>
    </location>
</feature>
<feature type="compositionally biased region" description="Gly residues" evidence="1">
    <location>
        <begin position="426"/>
        <end position="438"/>
    </location>
</feature>
<dbReference type="InterPro" id="IPR047767">
    <property type="entry name" value="PSP1-like"/>
</dbReference>
<feature type="compositionally biased region" description="Polar residues" evidence="1">
    <location>
        <begin position="90"/>
        <end position="99"/>
    </location>
</feature>
<feature type="compositionally biased region" description="Gly residues" evidence="1">
    <location>
        <begin position="308"/>
        <end position="317"/>
    </location>
</feature>
<evidence type="ECO:0000313" key="3">
    <source>
        <dbReference type="EMBL" id="KAK7065002.1"/>
    </source>
</evidence>
<keyword evidence="4" id="KW-1185">Reference proteome</keyword>
<evidence type="ECO:0000259" key="2">
    <source>
        <dbReference type="PROSITE" id="PS51411"/>
    </source>
</evidence>
<feature type="compositionally biased region" description="Gly residues" evidence="1">
    <location>
        <begin position="502"/>
        <end position="519"/>
    </location>
</feature>
<dbReference type="NCBIfam" id="NF041131">
    <property type="entry name" value="RicT_YaaT_fam"/>
    <property type="match status" value="1"/>
</dbReference>
<feature type="region of interest" description="Disordered" evidence="1">
    <location>
        <begin position="460"/>
        <end position="530"/>
    </location>
</feature>
<feature type="compositionally biased region" description="Low complexity" evidence="1">
    <location>
        <begin position="147"/>
        <end position="168"/>
    </location>
</feature>
<feature type="region of interest" description="Disordered" evidence="1">
    <location>
        <begin position="543"/>
        <end position="663"/>
    </location>
</feature>
<organism evidence="3 4">
    <name type="scientific">Favolaschia claudopus</name>
    <dbReference type="NCBI Taxonomy" id="2862362"/>
    <lineage>
        <taxon>Eukaryota</taxon>
        <taxon>Fungi</taxon>
        <taxon>Dikarya</taxon>
        <taxon>Basidiomycota</taxon>
        <taxon>Agaricomycotina</taxon>
        <taxon>Agaricomycetes</taxon>
        <taxon>Agaricomycetidae</taxon>
        <taxon>Agaricales</taxon>
        <taxon>Marasmiineae</taxon>
        <taxon>Mycenaceae</taxon>
        <taxon>Favolaschia</taxon>
    </lineage>
</organism>
<feature type="region of interest" description="Disordered" evidence="1">
    <location>
        <begin position="303"/>
        <end position="438"/>
    </location>
</feature>
<dbReference type="PANTHER" id="PTHR43830:SF3">
    <property type="entry name" value="PROTEIN PSP1"/>
    <property type="match status" value="1"/>
</dbReference>
<dbReference type="EMBL" id="JAWWNJ010000001">
    <property type="protein sequence ID" value="KAK7065002.1"/>
    <property type="molecule type" value="Genomic_DNA"/>
</dbReference>
<feature type="compositionally biased region" description="Low complexity" evidence="1">
    <location>
        <begin position="249"/>
        <end position="266"/>
    </location>
</feature>
<feature type="region of interest" description="Disordered" evidence="1">
    <location>
        <begin position="759"/>
        <end position="785"/>
    </location>
</feature>
<feature type="compositionally biased region" description="Gly residues" evidence="1">
    <location>
        <begin position="551"/>
        <end position="573"/>
    </location>
</feature>
<dbReference type="Proteomes" id="UP001362999">
    <property type="component" value="Unassembled WGS sequence"/>
</dbReference>
<reference evidence="3 4" key="1">
    <citation type="journal article" date="2024" name="J Genomics">
        <title>Draft genome sequencing and assembly of Favolaschia claudopus CIRM-BRFM 2984 isolated from oak limbs.</title>
        <authorList>
            <person name="Navarro D."/>
            <person name="Drula E."/>
            <person name="Chaduli D."/>
            <person name="Cazenave R."/>
            <person name="Ahrendt S."/>
            <person name="Wang J."/>
            <person name="Lipzen A."/>
            <person name="Daum C."/>
            <person name="Barry K."/>
            <person name="Grigoriev I.V."/>
            <person name="Favel A."/>
            <person name="Rosso M.N."/>
            <person name="Martin F."/>
        </authorList>
    </citation>
    <scope>NUCLEOTIDE SEQUENCE [LARGE SCALE GENOMIC DNA]</scope>
    <source>
        <strain evidence="3 4">CIRM-BRFM 2984</strain>
    </source>
</reference>
<name>A0AAW0EI24_9AGAR</name>
<comment type="caution">
    <text evidence="3">The sequence shown here is derived from an EMBL/GenBank/DDBJ whole genome shotgun (WGS) entry which is preliminary data.</text>
</comment>
<feature type="compositionally biased region" description="Gly residues" evidence="1">
    <location>
        <begin position="467"/>
        <end position="476"/>
    </location>
</feature>
<evidence type="ECO:0000256" key="1">
    <source>
        <dbReference type="SAM" id="MobiDB-lite"/>
    </source>
</evidence>
<dbReference type="Pfam" id="PF04468">
    <property type="entry name" value="PSP1"/>
    <property type="match status" value="1"/>
</dbReference>
<sequence length="885" mass="91963">MSESPAADDRRNPAGVHTHPPPANSAASGPERVTSSLSQPKAPTRQLSSSPSFRAIHPQDRWPSPTISTHPHTMSGANSSGNGGPPQAYRSASYTQRFPSTFEDDEALLDSVDIDADDVDELYDRYHPPPTSSHSHRSPPTSPQQMSGSFSSFAGPGSFRGRSISNVGDNGGGNINPPPPDLTRSRSQSLATTAIGSGRNNNALGGLGSAANSYVNSHLYGNNAYGHHTGANNVNNNGPSSYGGGGGRYSSSPLIRSGSVRSNSSFSEDRYALREDGTNMSPFVRDVGSILLDDGSFRELWERERRGGGGGGGGYRSGTGSYRDEAEGGGANWRQHGQGMASSFREREGRDGGYPSSYNLQQASSHHPHFDIDSSLPGSGATSRRHSVSIVQPRRLAGFNVPDDPAGSPSASNNANLNSTPNTSSIGGGFGSSVRGGGGGGGGGGGLLLSDDDLMGLSVGMGNMNVSGGGGGGRQGTGRRDESLGRGGGGGGYAQDEYDGYEFGGNEGRGQGRDGGGGVPIHAPSPTRGVGMGMGGMMGRSPSFGAFGERVAGGGGGGGREMQGHGHAGGQGQGQVPTKEWADAYFGAAPPPPPQQPPQQQRLNINTNPGGMPRGGGPVSPGTGRYSAGGQGQYPQQQPPYSPHAHPGQHQGPGAGQQQQHQQLADLGKGLPLHAVPPEWPLYIVEFKAGRTDLFYRAADRMASQNGRNGAGNGYVDDDPIRVGDLVIVEADRGKDLGKVVNDSITLGEVEAFWAGQQRFGSGQSPPTSPGGAEGGGAGGGGSGGKKEIAPKMIYGKAGAGDAQLLVAKMQDELKALALCQTKVRAKKLPMEVVDAEYQWDRRKLTFYFVAEKRIDFRELVRELFRLYKTRIWMASLQGAGGFEQ</sequence>
<feature type="compositionally biased region" description="Polar residues" evidence="1">
    <location>
        <begin position="33"/>
        <end position="52"/>
    </location>
</feature>
<dbReference type="GO" id="GO:0005737">
    <property type="term" value="C:cytoplasm"/>
    <property type="evidence" value="ECO:0007669"/>
    <property type="project" value="TreeGrafter"/>
</dbReference>
<dbReference type="PROSITE" id="PS51411">
    <property type="entry name" value="PSP1_C"/>
    <property type="match status" value="1"/>
</dbReference>
<gene>
    <name evidence="3" type="ORF">R3P38DRAFT_3420295</name>
</gene>
<accession>A0AAW0EI24</accession>
<dbReference type="PANTHER" id="PTHR43830">
    <property type="entry name" value="PROTEIN PSP1"/>
    <property type="match status" value="1"/>
</dbReference>
<dbReference type="InterPro" id="IPR007557">
    <property type="entry name" value="PSP1_C"/>
</dbReference>
<feature type="compositionally biased region" description="Gly residues" evidence="1">
    <location>
        <begin position="772"/>
        <end position="784"/>
    </location>
</feature>
<feature type="domain" description="PSP1 C-terminal" evidence="2">
    <location>
        <begin position="792"/>
        <end position="877"/>
    </location>
</feature>
<feature type="compositionally biased region" description="Acidic residues" evidence="1">
    <location>
        <begin position="102"/>
        <end position="121"/>
    </location>
</feature>
<feature type="compositionally biased region" description="Low complexity" evidence="1">
    <location>
        <begin position="408"/>
        <end position="425"/>
    </location>
</feature>
<feature type="region of interest" description="Disordered" evidence="1">
    <location>
        <begin position="1"/>
        <end position="190"/>
    </location>
</feature>
<feature type="compositionally biased region" description="Polar residues" evidence="1">
    <location>
        <begin position="356"/>
        <end position="365"/>
    </location>
</feature>
<protein>
    <recommendedName>
        <fullName evidence="2">PSP1 C-terminal domain-containing protein</fullName>
    </recommendedName>
</protein>
<proteinExistence type="predicted"/>
<evidence type="ECO:0000313" key="4">
    <source>
        <dbReference type="Proteomes" id="UP001362999"/>
    </source>
</evidence>
<feature type="region of interest" description="Disordered" evidence="1">
    <location>
        <begin position="236"/>
        <end position="266"/>
    </location>
</feature>